<dbReference type="AlphaFoldDB" id="A0A5J4WU84"/>
<organism evidence="2 3">
    <name type="scientific">Streblomastix strix</name>
    <dbReference type="NCBI Taxonomy" id="222440"/>
    <lineage>
        <taxon>Eukaryota</taxon>
        <taxon>Metamonada</taxon>
        <taxon>Preaxostyla</taxon>
        <taxon>Oxymonadida</taxon>
        <taxon>Streblomastigidae</taxon>
        <taxon>Streblomastix</taxon>
    </lineage>
</organism>
<dbReference type="EMBL" id="SNRW01000925">
    <property type="protein sequence ID" value="KAA6398584.1"/>
    <property type="molecule type" value="Genomic_DNA"/>
</dbReference>
<evidence type="ECO:0000256" key="1">
    <source>
        <dbReference type="SAM" id="MobiDB-lite"/>
    </source>
</evidence>
<reference evidence="2 3" key="1">
    <citation type="submission" date="2019-03" db="EMBL/GenBank/DDBJ databases">
        <title>Single cell metagenomics reveals metabolic interactions within the superorganism composed of flagellate Streblomastix strix and complex community of Bacteroidetes bacteria on its surface.</title>
        <authorList>
            <person name="Treitli S.C."/>
            <person name="Kolisko M."/>
            <person name="Husnik F."/>
            <person name="Keeling P."/>
            <person name="Hampl V."/>
        </authorList>
    </citation>
    <scope>NUCLEOTIDE SEQUENCE [LARGE SCALE GENOMIC DNA]</scope>
    <source>
        <strain evidence="2">ST1C</strain>
    </source>
</reference>
<evidence type="ECO:0000313" key="2">
    <source>
        <dbReference type="EMBL" id="KAA6398584.1"/>
    </source>
</evidence>
<proteinExistence type="predicted"/>
<feature type="compositionally biased region" description="Polar residues" evidence="1">
    <location>
        <begin position="210"/>
        <end position="219"/>
    </location>
</feature>
<gene>
    <name evidence="2" type="ORF">EZS28_005892</name>
</gene>
<name>A0A5J4WU84_9EUKA</name>
<feature type="region of interest" description="Disordered" evidence="1">
    <location>
        <begin position="173"/>
        <end position="233"/>
    </location>
</feature>
<protein>
    <submittedName>
        <fullName evidence="2">Uncharacterized protein</fullName>
    </submittedName>
</protein>
<sequence>MAYSKILDVIPLLKNIQDTEVRDTGPSTIATILNDDFSWPIPGFHNIWEENGCDGAYFEAVIPKEQFNNENIALYTTLEALKRKDDSQNANDLDDDSQYSGFDSRSQFLQNFIDKYLDELFIDELKQPPENVKQRMINVAQRAGFQSNVINQAMKRLDKISQFFKTELQKQNASFDEEESDQENSLLISEQDQKKNKKSKIKDIGYGQAGDQQKVNQTLLEKDNLNEGEVGET</sequence>
<comment type="caution">
    <text evidence="2">The sequence shown here is derived from an EMBL/GenBank/DDBJ whole genome shotgun (WGS) entry which is preliminary data.</text>
</comment>
<accession>A0A5J4WU84</accession>
<evidence type="ECO:0000313" key="3">
    <source>
        <dbReference type="Proteomes" id="UP000324800"/>
    </source>
</evidence>
<dbReference type="Proteomes" id="UP000324800">
    <property type="component" value="Unassembled WGS sequence"/>
</dbReference>